<dbReference type="InterPro" id="IPR035069">
    <property type="entry name" value="TTHA1013/TTHA0281-like"/>
</dbReference>
<dbReference type="RefSeq" id="WP_317634777.1">
    <property type="nucleotide sequence ID" value="NZ_AP026802.1"/>
</dbReference>
<dbReference type="KEGG" id="xap:XA3_13980"/>
<dbReference type="EMBL" id="AP026802">
    <property type="protein sequence ID" value="BDR58957.1"/>
    <property type="molecule type" value="Genomic_DNA"/>
</dbReference>
<reference evidence="1 2" key="1">
    <citation type="journal article" date="2023" name="Microbiol. Spectr.">
        <title>Symbiosis of Carpenter Bees with Uncharacterized Lactic Acid Bacteria Showing NAD Auxotrophy.</title>
        <authorList>
            <person name="Kawasaki S."/>
            <person name="Ozawa K."/>
            <person name="Mori T."/>
            <person name="Yamamoto A."/>
            <person name="Ito M."/>
            <person name="Ohkuma M."/>
            <person name="Sakamoto M."/>
            <person name="Matsutani M."/>
        </authorList>
    </citation>
    <scope>NUCLEOTIDE SEQUENCE [LARGE SCALE GENOMIC DNA]</scope>
    <source>
        <strain evidence="1 2">XA3</strain>
    </source>
</reference>
<evidence type="ECO:0008006" key="3">
    <source>
        <dbReference type="Google" id="ProtNLM"/>
    </source>
</evidence>
<organism evidence="1 2">
    <name type="scientific">Xylocopilactobacillus apicola</name>
    <dbReference type="NCBI Taxonomy" id="2932184"/>
    <lineage>
        <taxon>Bacteria</taxon>
        <taxon>Bacillati</taxon>
        <taxon>Bacillota</taxon>
        <taxon>Bacilli</taxon>
        <taxon>Lactobacillales</taxon>
        <taxon>Lactobacillaceae</taxon>
        <taxon>Xylocopilactobacillus</taxon>
    </lineage>
</organism>
<evidence type="ECO:0000313" key="2">
    <source>
        <dbReference type="Proteomes" id="UP001321861"/>
    </source>
</evidence>
<sequence>MKYLYYATFHKDPESGYYEVEFPDFKPYIATFGEDMARALRHAKNGLELYLIVMEDDLEKIPPASNYETIKYKKGDLLIPIEADTDVARMQDNSKLVKKTVMIPFYLSLVAKERKIDLSRVLTDALKKVLNLS</sequence>
<gene>
    <name evidence="1" type="ORF">XA3_13980</name>
</gene>
<accession>A0AAU9CY44</accession>
<protein>
    <recommendedName>
        <fullName evidence="3">HicB-like antitoxin of toxin-antitoxin system domain-containing protein</fullName>
    </recommendedName>
</protein>
<dbReference type="Proteomes" id="UP001321861">
    <property type="component" value="Chromosome"/>
</dbReference>
<name>A0AAU9CY44_9LACO</name>
<keyword evidence="2" id="KW-1185">Reference proteome</keyword>
<dbReference type="SUPFAM" id="SSF143100">
    <property type="entry name" value="TTHA1013/TTHA0281-like"/>
    <property type="match status" value="1"/>
</dbReference>
<evidence type="ECO:0000313" key="1">
    <source>
        <dbReference type="EMBL" id="BDR58957.1"/>
    </source>
</evidence>
<proteinExistence type="predicted"/>
<dbReference type="AlphaFoldDB" id="A0AAU9CY44"/>
<dbReference type="Gene3D" id="3.30.160.250">
    <property type="match status" value="1"/>
</dbReference>